<keyword evidence="4 7" id="KW-1133">Transmembrane helix</keyword>
<evidence type="ECO:0000256" key="7">
    <source>
        <dbReference type="SAM" id="Phobius"/>
    </source>
</evidence>
<dbReference type="InterPro" id="IPR050189">
    <property type="entry name" value="MFS_Efflux_Transporters"/>
</dbReference>
<dbReference type="RefSeq" id="WP_245369450.1">
    <property type="nucleotide sequence ID" value="NZ_JAGGMS010000001.1"/>
</dbReference>
<dbReference type="PANTHER" id="PTHR43124">
    <property type="entry name" value="PURINE EFFLUX PUMP PBUE"/>
    <property type="match status" value="1"/>
</dbReference>
<dbReference type="Pfam" id="PF07690">
    <property type="entry name" value="MFS_1"/>
    <property type="match status" value="1"/>
</dbReference>
<keyword evidence="5 7" id="KW-0472">Membrane</keyword>
<organism evidence="9 10">
    <name type="scientific">Amycolatopsis magusensis</name>
    <dbReference type="NCBI Taxonomy" id="882444"/>
    <lineage>
        <taxon>Bacteria</taxon>
        <taxon>Bacillati</taxon>
        <taxon>Actinomycetota</taxon>
        <taxon>Actinomycetes</taxon>
        <taxon>Pseudonocardiales</taxon>
        <taxon>Pseudonocardiaceae</taxon>
        <taxon>Amycolatopsis</taxon>
    </lineage>
</organism>
<dbReference type="InterPro" id="IPR011701">
    <property type="entry name" value="MFS"/>
</dbReference>
<reference evidence="9 10" key="1">
    <citation type="submission" date="2021-03" db="EMBL/GenBank/DDBJ databases">
        <title>Sequencing the genomes of 1000 actinobacteria strains.</title>
        <authorList>
            <person name="Klenk H.-P."/>
        </authorList>
    </citation>
    <scope>NUCLEOTIDE SEQUENCE [LARGE SCALE GENOMIC DNA]</scope>
    <source>
        <strain evidence="9 10">DSM 45510</strain>
    </source>
</reference>
<evidence type="ECO:0000256" key="1">
    <source>
        <dbReference type="ARBA" id="ARBA00004651"/>
    </source>
</evidence>
<evidence type="ECO:0000256" key="5">
    <source>
        <dbReference type="ARBA" id="ARBA00023136"/>
    </source>
</evidence>
<evidence type="ECO:0000256" key="3">
    <source>
        <dbReference type="ARBA" id="ARBA00022692"/>
    </source>
</evidence>
<evidence type="ECO:0000256" key="4">
    <source>
        <dbReference type="ARBA" id="ARBA00022989"/>
    </source>
</evidence>
<keyword evidence="2" id="KW-1003">Cell membrane</keyword>
<feature type="transmembrane region" description="Helical" evidence="7">
    <location>
        <begin position="321"/>
        <end position="342"/>
    </location>
</feature>
<dbReference type="PROSITE" id="PS50850">
    <property type="entry name" value="MFS"/>
    <property type="match status" value="1"/>
</dbReference>
<name>A0ABS4PXK9_9PSEU</name>
<feature type="transmembrane region" description="Helical" evidence="7">
    <location>
        <begin position="132"/>
        <end position="152"/>
    </location>
</feature>
<protein>
    <submittedName>
        <fullName evidence="9">DHA1 family inner membrane transport protein</fullName>
    </submittedName>
</protein>
<comment type="caution">
    <text evidence="9">The sequence shown here is derived from an EMBL/GenBank/DDBJ whole genome shotgun (WGS) entry which is preliminary data.</text>
</comment>
<feature type="region of interest" description="Disordered" evidence="6">
    <location>
        <begin position="382"/>
        <end position="404"/>
    </location>
</feature>
<feature type="transmembrane region" description="Helical" evidence="7">
    <location>
        <begin position="158"/>
        <end position="179"/>
    </location>
</feature>
<feature type="transmembrane region" description="Helical" evidence="7">
    <location>
        <begin position="42"/>
        <end position="63"/>
    </location>
</feature>
<evidence type="ECO:0000256" key="6">
    <source>
        <dbReference type="SAM" id="MobiDB-lite"/>
    </source>
</evidence>
<evidence type="ECO:0000259" key="8">
    <source>
        <dbReference type="PROSITE" id="PS50850"/>
    </source>
</evidence>
<feature type="transmembrane region" description="Helical" evidence="7">
    <location>
        <begin position="200"/>
        <end position="222"/>
    </location>
</feature>
<sequence>MRLSLFSLMLVVFGLTTGEFVIAGILPDVAAGLSVSIPSAGLLVSAYALGMIVGGPVVTVLTAHVARKPLIVCLILVAVAGNLGSAVAPGYVLVLLSRFVSGLVVATFFAVGIAIAVSLAQEGKQGAAVAKLTLGLNLGIVLGTPLGTFVGHNLGWRATFAAVAAIPLIALPLVLRFVPAQPAATTGSAFGELRVFGNPALRWAILLTAVGNLGVVTVFVYITPLLTGLSGFGAESVPWLLLIYGAGAIAGNFLGGWLADKALLRSVAALLAVLAGVLAAFWALGSSRPAALVLTFVLGLLAFAIIPGMQTRVVTTAGAAPTLAVAVNASGFQLASAFAGWLGGWVIEDGPGLGSLYLVGAGLTVAGLGIALLALRRERRSSTASSAAVSSSASTKASAGSPPE</sequence>
<feature type="transmembrane region" description="Helical" evidence="7">
    <location>
        <begin position="70"/>
        <end position="93"/>
    </location>
</feature>
<dbReference type="EMBL" id="JAGGMS010000001">
    <property type="protein sequence ID" value="MBP2183311.1"/>
    <property type="molecule type" value="Genomic_DNA"/>
</dbReference>
<proteinExistence type="predicted"/>
<evidence type="ECO:0000256" key="2">
    <source>
        <dbReference type="ARBA" id="ARBA00022475"/>
    </source>
</evidence>
<keyword evidence="10" id="KW-1185">Reference proteome</keyword>
<feature type="domain" description="Major facilitator superfamily (MFS) profile" evidence="8">
    <location>
        <begin position="2"/>
        <end position="379"/>
    </location>
</feature>
<accession>A0ABS4PXK9</accession>
<feature type="transmembrane region" description="Helical" evidence="7">
    <location>
        <begin position="262"/>
        <end position="284"/>
    </location>
</feature>
<dbReference type="Proteomes" id="UP000741013">
    <property type="component" value="Unassembled WGS sequence"/>
</dbReference>
<feature type="transmembrane region" description="Helical" evidence="7">
    <location>
        <begin position="237"/>
        <end position="255"/>
    </location>
</feature>
<dbReference type="SUPFAM" id="SSF103473">
    <property type="entry name" value="MFS general substrate transporter"/>
    <property type="match status" value="1"/>
</dbReference>
<evidence type="ECO:0000313" key="9">
    <source>
        <dbReference type="EMBL" id="MBP2183311.1"/>
    </source>
</evidence>
<dbReference type="Gene3D" id="1.20.1250.20">
    <property type="entry name" value="MFS general substrate transporter like domains"/>
    <property type="match status" value="1"/>
</dbReference>
<keyword evidence="3 7" id="KW-0812">Transmembrane</keyword>
<feature type="transmembrane region" description="Helical" evidence="7">
    <location>
        <begin position="99"/>
        <end position="120"/>
    </location>
</feature>
<dbReference type="CDD" id="cd17324">
    <property type="entry name" value="MFS_NepI_like"/>
    <property type="match status" value="1"/>
</dbReference>
<feature type="transmembrane region" description="Helical" evidence="7">
    <location>
        <begin position="290"/>
        <end position="309"/>
    </location>
</feature>
<gene>
    <name evidence="9" type="ORF">JOM49_004837</name>
</gene>
<dbReference type="InterPro" id="IPR036259">
    <property type="entry name" value="MFS_trans_sf"/>
</dbReference>
<evidence type="ECO:0000313" key="10">
    <source>
        <dbReference type="Proteomes" id="UP000741013"/>
    </source>
</evidence>
<dbReference type="InterPro" id="IPR020846">
    <property type="entry name" value="MFS_dom"/>
</dbReference>
<dbReference type="PANTHER" id="PTHR43124:SF8">
    <property type="entry name" value="INNER MEMBRANE TRANSPORT PROTEIN YDHP"/>
    <property type="match status" value="1"/>
</dbReference>
<feature type="transmembrane region" description="Helical" evidence="7">
    <location>
        <begin position="354"/>
        <end position="375"/>
    </location>
</feature>
<comment type="subcellular location">
    <subcellularLocation>
        <location evidence="1">Cell membrane</location>
        <topology evidence="1">Multi-pass membrane protein</topology>
    </subcellularLocation>
</comment>